<dbReference type="Proteomes" id="UP000799538">
    <property type="component" value="Unassembled WGS sequence"/>
</dbReference>
<reference evidence="2" key="1">
    <citation type="journal article" date="2020" name="Stud. Mycol.">
        <title>101 Dothideomycetes genomes: A test case for predicting lifestyles and emergence of pathogens.</title>
        <authorList>
            <person name="Haridas S."/>
            <person name="Albert R."/>
            <person name="Binder M."/>
            <person name="Bloem J."/>
            <person name="LaButti K."/>
            <person name="Salamov A."/>
            <person name="Andreopoulos B."/>
            <person name="Baker S."/>
            <person name="Barry K."/>
            <person name="Bills G."/>
            <person name="Bluhm B."/>
            <person name="Cannon C."/>
            <person name="Castanera R."/>
            <person name="Culley D."/>
            <person name="Daum C."/>
            <person name="Ezra D."/>
            <person name="Gonzalez J."/>
            <person name="Henrissat B."/>
            <person name="Kuo A."/>
            <person name="Liang C."/>
            <person name="Lipzen A."/>
            <person name="Lutzoni F."/>
            <person name="Magnuson J."/>
            <person name="Mondo S."/>
            <person name="Nolan M."/>
            <person name="Ohm R."/>
            <person name="Pangilinan J."/>
            <person name="Park H.-J."/>
            <person name="Ramirez L."/>
            <person name="Alfaro M."/>
            <person name="Sun H."/>
            <person name="Tritt A."/>
            <person name="Yoshinaga Y."/>
            <person name="Zwiers L.-H."/>
            <person name="Turgeon B."/>
            <person name="Goodwin S."/>
            <person name="Spatafora J."/>
            <person name="Crous P."/>
            <person name="Grigoriev I."/>
        </authorList>
    </citation>
    <scope>NUCLEOTIDE SEQUENCE [LARGE SCALE GENOMIC DNA]</scope>
    <source>
        <strain evidence="2">CECT 20119</strain>
    </source>
</reference>
<protein>
    <submittedName>
        <fullName evidence="1">Uncharacterized protein</fullName>
    </submittedName>
</protein>
<evidence type="ECO:0000313" key="1">
    <source>
        <dbReference type="EMBL" id="KAF2219649.1"/>
    </source>
</evidence>
<name>A0A6A6G224_9PEZI</name>
<gene>
    <name evidence="1" type="ORF">BDZ85DRAFT_268124</name>
</gene>
<dbReference type="EMBL" id="ML992515">
    <property type="protein sequence ID" value="KAF2219649.1"/>
    <property type="molecule type" value="Genomic_DNA"/>
</dbReference>
<evidence type="ECO:0000313" key="2">
    <source>
        <dbReference type="Proteomes" id="UP000799538"/>
    </source>
</evidence>
<sequence length="293" mass="33901">MTFITGQVDQFTQGITTQQLENLSLSPEGEKAIRGLVDEMADRLPEIMVDADQDSHRITEVAENLEFLFGGLGAIAVSMALYELGGEIYAEAIAKVMAITWPVFVADLIIKLVPYKHFGRCDVVRQVCVSRHTHHGIDHNGQINDWVTTSEKGCSGHHRCNNHGDICGWRAISPHKSVCNWNRREAWKRYTKKGPLRETHQEMRHKGSNSLRERWHVSHKEKKRRKQWKKIMNGDKHELEKYKVYLSKHVTRYVKAAQKSVKKFAHHVEKRRVHGCKKIHRKWCPELKACCPE</sequence>
<proteinExistence type="predicted"/>
<dbReference type="AlphaFoldDB" id="A0A6A6G224"/>
<dbReference type="OrthoDB" id="3905308at2759"/>
<organism evidence="1 2">
    <name type="scientific">Elsinoe ampelina</name>
    <dbReference type="NCBI Taxonomy" id="302913"/>
    <lineage>
        <taxon>Eukaryota</taxon>
        <taxon>Fungi</taxon>
        <taxon>Dikarya</taxon>
        <taxon>Ascomycota</taxon>
        <taxon>Pezizomycotina</taxon>
        <taxon>Dothideomycetes</taxon>
        <taxon>Dothideomycetidae</taxon>
        <taxon>Myriangiales</taxon>
        <taxon>Elsinoaceae</taxon>
        <taxon>Elsinoe</taxon>
    </lineage>
</organism>
<accession>A0A6A6G224</accession>
<keyword evidence="2" id="KW-1185">Reference proteome</keyword>